<feature type="region of interest" description="Disordered" evidence="1">
    <location>
        <begin position="336"/>
        <end position="361"/>
    </location>
</feature>
<dbReference type="Proteomes" id="UP000006753">
    <property type="component" value="Unassembled WGS sequence"/>
</dbReference>
<protein>
    <submittedName>
        <fullName evidence="2">Uncharacterized protein</fullName>
    </submittedName>
</protein>
<keyword evidence="3" id="KW-1185">Reference proteome</keyword>
<reference evidence="2 3" key="1">
    <citation type="journal article" date="2012" name="BMC Genomics">
        <title>Sequencing the genome of Marssonina brunnea reveals fungus-poplar co-evolution.</title>
        <authorList>
            <person name="Zhu S."/>
            <person name="Cao Y.-Z."/>
            <person name="Jiang C."/>
            <person name="Tan B.-Y."/>
            <person name="Wang Z."/>
            <person name="Feng S."/>
            <person name="Zhang L."/>
            <person name="Su X.-H."/>
            <person name="Brejova B."/>
            <person name="Vinar T."/>
            <person name="Xu M."/>
            <person name="Wang M.-X."/>
            <person name="Zhang S.-G."/>
            <person name="Huang M.-R."/>
            <person name="Wu R."/>
            <person name="Zhou Y."/>
        </authorList>
    </citation>
    <scope>NUCLEOTIDE SEQUENCE [LARGE SCALE GENOMIC DNA]</scope>
    <source>
        <strain evidence="2 3">MB_m1</strain>
    </source>
</reference>
<dbReference type="OMA" id="RQNHLSP"/>
<dbReference type="InParanoid" id="K1Y955"/>
<evidence type="ECO:0000313" key="2">
    <source>
        <dbReference type="EMBL" id="EKD21654.1"/>
    </source>
</evidence>
<dbReference type="HOGENOM" id="CLU_767429_0_0_1"/>
<gene>
    <name evidence="2" type="ORF">MBM_00767</name>
</gene>
<sequence>MSDHRRSGSRSHSRRSRSRGYSQGYDGVHEEPSRGERDWFEGRRGLGGRGGEMMGWGRNGAVRLDDPPRPRWGWDGFDQEMDFPRFMGGRRGSSRPVRSRRAEEMDSYGGLGAMDTSGGLGMGRMGMSGMRMGGIMALGGAMEMGGPMPMTMGGRNPPGNPMMGRNPFDAPQIFDSHSFNRQPSPNDTMLPPRQQVMRPRCGMEQLRSPLMGGRQNFMEGYPGLRSPPPASLASGGSFDMRAMDRPRMPYGPIHYSPIMQNRFANYQSPYVEEYEGSEMDASMAQQAAMQQQQMMMMNGGGGNPFLDEMQYGNAYVGGGMGGMGGINRTNGMGQMGQAGGGMGAEQRAFPQPVSQPRTFPN</sequence>
<feature type="compositionally biased region" description="Polar residues" evidence="1">
    <location>
        <begin position="352"/>
        <end position="361"/>
    </location>
</feature>
<feature type="region of interest" description="Disordered" evidence="1">
    <location>
        <begin position="85"/>
        <end position="110"/>
    </location>
</feature>
<evidence type="ECO:0000313" key="3">
    <source>
        <dbReference type="Proteomes" id="UP000006753"/>
    </source>
</evidence>
<name>K1Y955_MARBU</name>
<proteinExistence type="predicted"/>
<evidence type="ECO:0000256" key="1">
    <source>
        <dbReference type="SAM" id="MobiDB-lite"/>
    </source>
</evidence>
<dbReference type="KEGG" id="mbe:MBM_00767"/>
<feature type="compositionally biased region" description="Basic and acidic residues" evidence="1">
    <location>
        <begin position="27"/>
        <end position="43"/>
    </location>
</feature>
<feature type="region of interest" description="Disordered" evidence="1">
    <location>
        <begin position="1"/>
        <end position="43"/>
    </location>
</feature>
<feature type="compositionally biased region" description="Basic residues" evidence="1">
    <location>
        <begin position="7"/>
        <end position="18"/>
    </location>
</feature>
<dbReference type="OrthoDB" id="3564274at2759"/>
<dbReference type="EMBL" id="JH921428">
    <property type="protein sequence ID" value="EKD21654.1"/>
    <property type="molecule type" value="Genomic_DNA"/>
</dbReference>
<accession>K1Y955</accession>
<organism evidence="2 3">
    <name type="scientific">Marssonina brunnea f. sp. multigermtubi (strain MB_m1)</name>
    <name type="common">Marssonina leaf spot fungus</name>
    <dbReference type="NCBI Taxonomy" id="1072389"/>
    <lineage>
        <taxon>Eukaryota</taxon>
        <taxon>Fungi</taxon>
        <taxon>Dikarya</taxon>
        <taxon>Ascomycota</taxon>
        <taxon>Pezizomycotina</taxon>
        <taxon>Leotiomycetes</taxon>
        <taxon>Helotiales</taxon>
        <taxon>Drepanopezizaceae</taxon>
        <taxon>Drepanopeziza</taxon>
    </lineage>
</organism>
<dbReference type="AlphaFoldDB" id="K1Y955"/>